<organism evidence="2 3">
    <name type="scientific">Ephemerocybe angulata</name>
    <dbReference type="NCBI Taxonomy" id="980116"/>
    <lineage>
        <taxon>Eukaryota</taxon>
        <taxon>Fungi</taxon>
        <taxon>Dikarya</taxon>
        <taxon>Basidiomycota</taxon>
        <taxon>Agaricomycotina</taxon>
        <taxon>Agaricomycetes</taxon>
        <taxon>Agaricomycetidae</taxon>
        <taxon>Agaricales</taxon>
        <taxon>Agaricineae</taxon>
        <taxon>Psathyrellaceae</taxon>
        <taxon>Ephemerocybe</taxon>
    </lineage>
</organism>
<dbReference type="AlphaFoldDB" id="A0A8H5FFF7"/>
<feature type="compositionally biased region" description="Polar residues" evidence="1">
    <location>
        <begin position="475"/>
        <end position="497"/>
    </location>
</feature>
<evidence type="ECO:0000313" key="3">
    <source>
        <dbReference type="Proteomes" id="UP000541558"/>
    </source>
</evidence>
<evidence type="ECO:0000313" key="2">
    <source>
        <dbReference type="EMBL" id="KAF5334602.1"/>
    </source>
</evidence>
<dbReference type="SUPFAM" id="SSF54001">
    <property type="entry name" value="Cysteine proteinases"/>
    <property type="match status" value="1"/>
</dbReference>
<evidence type="ECO:0008006" key="4">
    <source>
        <dbReference type="Google" id="ProtNLM"/>
    </source>
</evidence>
<reference evidence="2 3" key="1">
    <citation type="journal article" date="2020" name="ISME J.">
        <title>Uncovering the hidden diversity of litter-decomposition mechanisms in mushroom-forming fungi.</title>
        <authorList>
            <person name="Floudas D."/>
            <person name="Bentzer J."/>
            <person name="Ahren D."/>
            <person name="Johansson T."/>
            <person name="Persson P."/>
            <person name="Tunlid A."/>
        </authorList>
    </citation>
    <scope>NUCLEOTIDE SEQUENCE [LARGE SCALE GENOMIC DNA]</scope>
    <source>
        <strain evidence="2 3">CBS 175.51</strain>
    </source>
</reference>
<dbReference type="Proteomes" id="UP000541558">
    <property type="component" value="Unassembled WGS sequence"/>
</dbReference>
<comment type="caution">
    <text evidence="2">The sequence shown here is derived from an EMBL/GenBank/DDBJ whole genome shotgun (WGS) entry which is preliminary data.</text>
</comment>
<gene>
    <name evidence="2" type="ORF">D9611_012013</name>
</gene>
<keyword evidence="3" id="KW-1185">Reference proteome</keyword>
<dbReference type="OrthoDB" id="73076at2759"/>
<dbReference type="EMBL" id="JAACJK010000067">
    <property type="protein sequence ID" value="KAF5334602.1"/>
    <property type="molecule type" value="Genomic_DNA"/>
</dbReference>
<sequence length="704" mass="77721">MPPTPPDPLGILEPWIGKGKTYKDVPDDIADAVTARVTLSSTGLEHLLPSVVGCTIQQLVSHELPKRSHATTIFNPRSRYHPNQPTTTLSVLLKCSDWCIPPQATLDGLRDVSGQAILDGCNSIKVWDMKDAIYAPLSVIGLWAFLLVASTSQAKWKLALQWLNSAAVDTSLKERAISAMGRVQWQGKLPAISDWLDVSRAPEFLSNSYLSTSHVNAMLYLVRERVSRTSAISSTTLISSTDLADRLSHTDTTYPKNSIFEAQTFGNQFSSEPQRYQLLTVAYSPPNHWAAMRLDLRGKNISGSWGDSLGWKQPKKLVKGIGIWLDYHVPLRRYTFSDDLPCAVQTDSFSCGIVAVNALKHNLFGDPLWTAQSAAKLRIKEFCDIMDSEYPCPNIQPSLAETSSERTLISAVPLEIPRPVQGLLVPTPSTQDKRSVHPFFGAPRQPPKRKPSPTNETSSKPTKAPRLVAPKPTKVNDNPTSKSSGPKNTLTGRSRSTLAKRDINEQVANGTFVRSDTKWEAYLTKLRGLDPDVEVNERDITEIRKARHSQCAQWITQDEPYNIWKFKKHLLTCKGKASSRPAGNTRTLIAMDAVSFIPTLDAEPSMVAAQSTSPSKKPADIETWPCPGLSQEDDPRIPQYFSRTTQPSAGGVKANILAQSMFGVASTRDLDENQSKALALRQQATHRWRLDLVNITALSTSLSP</sequence>
<feature type="region of interest" description="Disordered" evidence="1">
    <location>
        <begin position="610"/>
        <end position="635"/>
    </location>
</feature>
<name>A0A8H5FFF7_9AGAR</name>
<protein>
    <recommendedName>
        <fullName evidence="4">Ubiquitin-like protease family profile domain-containing protein</fullName>
    </recommendedName>
</protein>
<dbReference type="Gene3D" id="3.40.395.10">
    <property type="entry name" value="Adenoviral Proteinase, Chain A"/>
    <property type="match status" value="1"/>
</dbReference>
<accession>A0A8H5FFF7</accession>
<feature type="region of interest" description="Disordered" evidence="1">
    <location>
        <begin position="421"/>
        <end position="498"/>
    </location>
</feature>
<dbReference type="InterPro" id="IPR038765">
    <property type="entry name" value="Papain-like_cys_pep_sf"/>
</dbReference>
<feature type="compositionally biased region" description="Polar residues" evidence="1">
    <location>
        <begin position="452"/>
        <end position="461"/>
    </location>
</feature>
<proteinExistence type="predicted"/>
<evidence type="ECO:0000256" key="1">
    <source>
        <dbReference type="SAM" id="MobiDB-lite"/>
    </source>
</evidence>